<dbReference type="EMBL" id="JABEQM010000002">
    <property type="protein sequence ID" value="MBB2200719.1"/>
    <property type="molecule type" value="Genomic_DNA"/>
</dbReference>
<proteinExistence type="predicted"/>
<name>A0A7W4K5D6_9PROT</name>
<keyword evidence="2" id="KW-1185">Reference proteome</keyword>
<accession>A0A7W4K5D6</accession>
<dbReference type="Proteomes" id="UP000578030">
    <property type="component" value="Unassembled WGS sequence"/>
</dbReference>
<reference evidence="1 2" key="1">
    <citation type="submission" date="2020-04" db="EMBL/GenBank/DDBJ databases">
        <title>Description of novel Gluconacetobacter.</title>
        <authorList>
            <person name="Sombolestani A."/>
        </authorList>
    </citation>
    <scope>NUCLEOTIDE SEQUENCE [LARGE SCALE GENOMIC DNA]</scope>
    <source>
        <strain evidence="1 2">LMG 27802</strain>
    </source>
</reference>
<organism evidence="1 2">
    <name type="scientific">Gluconacetobacter tumulisoli</name>
    <dbReference type="NCBI Taxonomy" id="1286189"/>
    <lineage>
        <taxon>Bacteria</taxon>
        <taxon>Pseudomonadati</taxon>
        <taxon>Pseudomonadota</taxon>
        <taxon>Alphaproteobacteria</taxon>
        <taxon>Acetobacterales</taxon>
        <taxon>Acetobacteraceae</taxon>
        <taxon>Gluconacetobacter</taxon>
    </lineage>
</organism>
<protein>
    <submittedName>
        <fullName evidence="1">Uncharacterized protein</fullName>
    </submittedName>
</protein>
<evidence type="ECO:0000313" key="1">
    <source>
        <dbReference type="EMBL" id="MBB2200719.1"/>
    </source>
</evidence>
<evidence type="ECO:0000313" key="2">
    <source>
        <dbReference type="Proteomes" id="UP000578030"/>
    </source>
</evidence>
<dbReference type="RefSeq" id="WP_182954663.1">
    <property type="nucleotide sequence ID" value="NZ_JABEQM010000002.1"/>
</dbReference>
<comment type="caution">
    <text evidence="1">The sequence shown here is derived from an EMBL/GenBank/DDBJ whole genome shotgun (WGS) entry which is preliminary data.</text>
</comment>
<sequence>MSGGRRPAQAAADVAAGGAYVPGRADSGDHPAFDVARFGNALAEAGMMPGCVAPERVAEDEARR</sequence>
<dbReference type="AlphaFoldDB" id="A0A7W4K5D6"/>
<gene>
    <name evidence="1" type="ORF">HLH28_03850</name>
</gene>